<dbReference type="InterPro" id="IPR025269">
    <property type="entry name" value="SAM-like_dom"/>
</dbReference>
<dbReference type="GO" id="GO:0015074">
    <property type="term" value="P:DNA integration"/>
    <property type="evidence" value="ECO:0007669"/>
    <property type="project" value="InterPro"/>
</dbReference>
<evidence type="ECO:0000256" key="3">
    <source>
        <dbReference type="ARBA" id="ARBA00023172"/>
    </source>
</evidence>
<dbReference type="SUPFAM" id="SSF56349">
    <property type="entry name" value="DNA breaking-rejoining enzymes"/>
    <property type="match status" value="1"/>
</dbReference>
<evidence type="ECO:0000256" key="2">
    <source>
        <dbReference type="ARBA" id="ARBA00023125"/>
    </source>
</evidence>
<dbReference type="InterPro" id="IPR010998">
    <property type="entry name" value="Integrase_recombinase_N"/>
</dbReference>
<evidence type="ECO:0000256" key="1">
    <source>
        <dbReference type="ARBA" id="ARBA00008857"/>
    </source>
</evidence>
<dbReference type="InterPro" id="IPR002104">
    <property type="entry name" value="Integrase_catalytic"/>
</dbReference>
<dbReference type="EMBL" id="FIIF01000005">
    <property type="protein sequence ID" value="CYV65519.1"/>
    <property type="molecule type" value="Genomic_DNA"/>
</dbReference>
<dbReference type="PANTHER" id="PTHR30349">
    <property type="entry name" value="PHAGE INTEGRASE-RELATED"/>
    <property type="match status" value="1"/>
</dbReference>
<dbReference type="CDD" id="cd01189">
    <property type="entry name" value="INT_ICEBs1_C_like"/>
    <property type="match status" value="1"/>
</dbReference>
<dbReference type="Proteomes" id="UP000074825">
    <property type="component" value="Unassembled WGS sequence"/>
</dbReference>
<dbReference type="Gene3D" id="1.10.150.130">
    <property type="match status" value="1"/>
</dbReference>
<dbReference type="RefSeq" id="WP_044686493.1">
    <property type="nucleotide sequence ID" value="NZ_CEDN01000022.1"/>
</dbReference>
<dbReference type="PROSITE" id="PS51898">
    <property type="entry name" value="TYR_RECOMBINASE"/>
    <property type="match status" value="1"/>
</dbReference>
<gene>
    <name evidence="5" type="primary">xerD_1</name>
    <name evidence="5" type="ORF">ERS132444_00958</name>
</gene>
<sequence length="436" mass="51115">MANKTQQKTKYPGVYKDLKSGKFFYQIELGTDKATGERIRRKKSKDRFGNIFTSALQAHKEVTRIKREYHKVDGYSFYHMKYREFMDTVYIPYYRSYVETSTFNTRYPALQLIIEKFGDIKLREISVTDVDNFKIWLLTDENNGGSGYSQSYASLVFGMFRKTLDKAVERNFLEYNISKKVKAIPKGKQIVPYWTRTEFELVLQQICLDDEYEHLCFVMLYLYYTTGIRVNEGTALYWSDIAFEQQQLRIHHMLEVQSRKNFIRKEYTKTDDGKRIIELDDTTVSILRQWREIQTQIGLGKENDFIFTYDGYPMIKSTINRILNRYAELAGVRRIQPKGLRHSHASYVLNELKASILALSKRLGHSSPEITLRHYAHLYSGADKEIAQLLTNAINIQTANETKVKFNGNQHMKKLIPPKNPPFEVYTPSNHLSHKG</sequence>
<dbReference type="Pfam" id="PF13102">
    <property type="entry name" value="Phage_int_SAM_5"/>
    <property type="match status" value="1"/>
</dbReference>
<dbReference type="PANTHER" id="PTHR30349:SF64">
    <property type="entry name" value="PROPHAGE INTEGRASE INTD-RELATED"/>
    <property type="match status" value="1"/>
</dbReference>
<keyword evidence="3" id="KW-0233">DNA recombination</keyword>
<dbReference type="InterPro" id="IPR013762">
    <property type="entry name" value="Integrase-like_cat_sf"/>
</dbReference>
<name>A0A0Z8QDR8_STRSU</name>
<dbReference type="GO" id="GO:0006310">
    <property type="term" value="P:DNA recombination"/>
    <property type="evidence" value="ECO:0007669"/>
    <property type="project" value="UniProtKB-KW"/>
</dbReference>
<accession>A0A0Z8QDR8</accession>
<organism evidence="5 6">
    <name type="scientific">Streptococcus suis</name>
    <dbReference type="NCBI Taxonomy" id="1307"/>
    <lineage>
        <taxon>Bacteria</taxon>
        <taxon>Bacillati</taxon>
        <taxon>Bacillota</taxon>
        <taxon>Bacilli</taxon>
        <taxon>Lactobacillales</taxon>
        <taxon>Streptococcaceae</taxon>
        <taxon>Streptococcus</taxon>
    </lineage>
</organism>
<evidence type="ECO:0000259" key="4">
    <source>
        <dbReference type="PROSITE" id="PS51898"/>
    </source>
</evidence>
<proteinExistence type="inferred from homology"/>
<evidence type="ECO:0000313" key="5">
    <source>
        <dbReference type="EMBL" id="CYV65519.1"/>
    </source>
</evidence>
<protein>
    <submittedName>
        <fullName evidence="5">Phage integrase family site specific recombinase</fullName>
    </submittedName>
</protein>
<dbReference type="InterPro" id="IPR050090">
    <property type="entry name" value="Tyrosine_recombinase_XerCD"/>
</dbReference>
<feature type="domain" description="Tyr recombinase" evidence="4">
    <location>
        <begin position="189"/>
        <end position="388"/>
    </location>
</feature>
<dbReference type="Gene3D" id="1.10.443.10">
    <property type="entry name" value="Intergrase catalytic core"/>
    <property type="match status" value="1"/>
</dbReference>
<dbReference type="GO" id="GO:0003677">
    <property type="term" value="F:DNA binding"/>
    <property type="evidence" value="ECO:0007669"/>
    <property type="project" value="UniProtKB-KW"/>
</dbReference>
<evidence type="ECO:0000313" key="6">
    <source>
        <dbReference type="Proteomes" id="UP000074825"/>
    </source>
</evidence>
<keyword evidence="2" id="KW-0238">DNA-binding</keyword>
<dbReference type="AlphaFoldDB" id="A0A0Z8QDR8"/>
<dbReference type="Pfam" id="PF00589">
    <property type="entry name" value="Phage_integrase"/>
    <property type="match status" value="1"/>
</dbReference>
<dbReference type="InterPro" id="IPR011010">
    <property type="entry name" value="DNA_brk_join_enz"/>
</dbReference>
<comment type="similarity">
    <text evidence="1">Belongs to the 'phage' integrase family.</text>
</comment>
<reference evidence="5 6" key="1">
    <citation type="submission" date="2016-02" db="EMBL/GenBank/DDBJ databases">
        <authorList>
            <consortium name="Pathogen Informatics"/>
        </authorList>
    </citation>
    <scope>NUCLEOTIDE SEQUENCE [LARGE SCALE GENOMIC DNA]</scope>
    <source>
        <strain evidence="5 6">LSS82</strain>
    </source>
</reference>